<proteinExistence type="predicted"/>
<dbReference type="GO" id="GO:0006620">
    <property type="term" value="P:post-translational protein targeting to endoplasmic reticulum membrane"/>
    <property type="evidence" value="ECO:0007669"/>
    <property type="project" value="TreeGrafter"/>
</dbReference>
<dbReference type="RefSeq" id="XP_007318410.1">
    <property type="nucleotide sequence ID" value="XM_007318348.1"/>
</dbReference>
<organism>
    <name type="scientific">Serpula lacrymans var. lacrymans (strain S7.9)</name>
    <name type="common">Dry rot fungus</name>
    <dbReference type="NCBI Taxonomy" id="578457"/>
    <lineage>
        <taxon>Eukaryota</taxon>
        <taxon>Fungi</taxon>
        <taxon>Dikarya</taxon>
        <taxon>Basidiomycota</taxon>
        <taxon>Agaricomycotina</taxon>
        <taxon>Agaricomycetes</taxon>
        <taxon>Agaricomycetidae</taxon>
        <taxon>Boletales</taxon>
        <taxon>Coniophorineae</taxon>
        <taxon>Serpulaceae</taxon>
        <taxon>Serpula</taxon>
    </lineage>
</organism>
<protein>
    <recommendedName>
        <fullName evidence="4">CHAT domain-containing protein</fullName>
    </recommendedName>
</protein>
<dbReference type="InterPro" id="IPR019734">
    <property type="entry name" value="TPR_rpt"/>
</dbReference>
<dbReference type="EMBL" id="GL945434">
    <property type="protein sequence ID" value="EGO24391.1"/>
    <property type="molecule type" value="Genomic_DNA"/>
</dbReference>
<dbReference type="GeneID" id="18813389"/>
<dbReference type="HOGENOM" id="CLU_248055_0_0_1"/>
<dbReference type="InterPro" id="IPR047150">
    <property type="entry name" value="SGT"/>
</dbReference>
<reference evidence="5" key="1">
    <citation type="submission" date="2011-04" db="EMBL/GenBank/DDBJ databases">
        <title>Evolution of plant cell wall degrading machinery underlies the functional diversity of forest fungi.</title>
        <authorList>
            <consortium name="US DOE Joint Genome Institute (JGI-PGF)"/>
            <person name="Eastwood D.C."/>
            <person name="Floudas D."/>
            <person name="Binder M."/>
            <person name="Majcherczyk A."/>
            <person name="Schneider P."/>
            <person name="Aerts A."/>
            <person name="Asiegbu F.O."/>
            <person name="Baker S.E."/>
            <person name="Barry K."/>
            <person name="Bendiksby M."/>
            <person name="Blumentritt M."/>
            <person name="Coutinho P.M."/>
            <person name="Cullen D."/>
            <person name="Cullen D."/>
            <person name="Gathman A."/>
            <person name="Goodell B."/>
            <person name="Henrissat B."/>
            <person name="Ihrmark K."/>
            <person name="Kauserud H."/>
            <person name="Kohler A."/>
            <person name="LaButti K."/>
            <person name="Lapidus A."/>
            <person name="Lavin J.L."/>
            <person name="Lee Y.-H."/>
            <person name="Lindquist E."/>
            <person name="Lilly W."/>
            <person name="Lucas S."/>
            <person name="Morin E."/>
            <person name="Murat C."/>
            <person name="Oguiza J.A."/>
            <person name="Park J."/>
            <person name="Pisabarro A.G."/>
            <person name="Riley R."/>
            <person name="Rosling A."/>
            <person name="Salamov A."/>
            <person name="Schmidt O."/>
            <person name="Schmutz J."/>
            <person name="Skrede I."/>
            <person name="Stenlid J."/>
            <person name="Wiebenga A."/>
            <person name="Xie X."/>
            <person name="Kues U."/>
            <person name="Hibbett D.S."/>
            <person name="Hoffmeister D."/>
            <person name="Hogberg N."/>
            <person name="Martin F."/>
            <person name="Grigoriev I.V."/>
            <person name="Watkinson S.C."/>
        </authorList>
    </citation>
    <scope>NUCLEOTIDE SEQUENCE</scope>
    <source>
        <strain evidence="5">S7.9</strain>
    </source>
</reference>
<accession>F8NWN8</accession>
<dbReference type="Proteomes" id="UP000008064">
    <property type="component" value="Unassembled WGS sequence"/>
</dbReference>
<dbReference type="InterPro" id="IPR011990">
    <property type="entry name" value="TPR-like_helical_dom_sf"/>
</dbReference>
<keyword evidence="1" id="KW-0677">Repeat</keyword>
<dbReference type="PANTHER" id="PTHR45831">
    <property type="entry name" value="LD24721P"/>
    <property type="match status" value="1"/>
</dbReference>
<keyword evidence="2" id="KW-0802">TPR repeat</keyword>
<evidence type="ECO:0000259" key="4">
    <source>
        <dbReference type="Pfam" id="PF12770"/>
    </source>
</evidence>
<dbReference type="GO" id="GO:0060090">
    <property type="term" value="F:molecular adaptor activity"/>
    <property type="evidence" value="ECO:0007669"/>
    <property type="project" value="TreeGrafter"/>
</dbReference>
<feature type="transmembrane region" description="Helical" evidence="3">
    <location>
        <begin position="152"/>
        <end position="180"/>
    </location>
</feature>
<gene>
    <name evidence="5" type="ORF">SERLADRAFT_415506</name>
</gene>
<sequence length="1514" mass="169763">MAGVDSDTLVVDLVFTVLEFDINVPHQTFSRLSWLVAKANNCELGRIGINASGTIAWGETFTFTAVHTSILSFSVYGFSDIEESSEELLLGEGNITVSDMLTRSNDGVFAGRMLIYASVFPWAQGFRFLHLVELTYVVDMQPDVECGNSGTYLLVAFLVPLWWRWGLIHVVFVASFLFWFRKKFYLDGLINLAEAHSDRYWRTENSGDLSLAIKLWESAICVGSASHPIYPWFLDKLADCLTARFELSGDLQDLDDAIERRHTVLMLHPSEHTDHSLMRDKFVGAFLFRLEQLPPEQFNDAGPPGDPTPLSLLYDLATALHARFEQRDYGPYLQLAISYLSIALERSSPGHPDRSSSLTHLAIVLRTRYRRQGDQQDLALVIHYHEIALDLRPPGHPDRYSSLSNLADALLLRFRDKGDFHDVELAIEHASSALHLCTVKHPDYPSCLDNYAKALYTRFGVQGESRDLDLAMAYFGSALVLRPPGHPKRSLSLNNLARALRSQFKLRRTFADLDLAIDCYKCALDLCPPGHANRSQPLNNLATVLMTRLQEYGDIRDLESAIDHLYSALALRPPGHPERSSSLLGIARVLMMRYDLRGNTEDLVLAIHYDYSALELQPPGHPRRATTLMGLAVSLLHRGTPEDIELAIKYYRDVLELRPQGHPDHHSSLHNLATALYTRSGQQSGIGDLELAITYYSKALESISPRHTYCSLYLTNLADALVSRSKRLGQPTDLTSAFGHLHALLDSLPQAHPLLFNVYKTLSRAHSLRHSVTQEPADRDEVFACYRLASTHPAAGSWNCLLASLKWIAASEQQDHTSKLEAYRTTLNILDRHVIATSSIQRRHAALRLIPPSISSDAASCAIREGQLDVAVELLEQGRALLWAQLARFRTPLDSLRNIGSHGQQLARKFERISRLLDSKHASDLQKSHEFFPSELSIAKDARHYRELTEDWETVVEQIRQTEGFTHFLMSKPFSELQSAALHGPVIVVNISRYSCDAIIVLRSGPPRHLSLSRVTYEDISSLSTEFASVLKKTAAVGEERIRERQLIPILRQLWECIVFPIVKLLGTIESEVPKGSRIWWCPTSKLSSLPLHAAGSYRRKLELIKKLAPSSISYSQLTGNRATVDTVIDAFRKNEWIHLACHGKQDLSQAFDSCFALRDKSLSLMDIIHAGLDHPEFAFLSACHTAAGDKDMPDEVIHLAAGIQFSGFRSVIGTMWAVDDATACHMVSQFYSNLFQDGADYTHAAVALDKAAKTVNKKEVPLDQRIYKLYVTVNTKGFNMSAAPTASSLKDAGNALFVKKDYAAAYAKYTEAIAVDSENAVLYANRYLDGFSDAKKATEIDPTYAKAWGRLATAQDALESYTSSIESWKRAIQALPETNLSPAQDQQKKECTAALKATTDKFNTYKNTPHVGVVVPNAEQRKTPWQLAQYMLPELRRRQMETDFKEGVDKMKKVQKKHVGGNRYMLGGMTGAIEQLTNGLMRDVRVFHLDDPKWMDYYNLQVELEAQKSNANA</sequence>
<evidence type="ECO:0000256" key="3">
    <source>
        <dbReference type="SAM" id="Phobius"/>
    </source>
</evidence>
<dbReference type="Gene3D" id="1.25.40.10">
    <property type="entry name" value="Tetratricopeptide repeat domain"/>
    <property type="match status" value="4"/>
</dbReference>
<keyword evidence="3" id="KW-1133">Transmembrane helix</keyword>
<dbReference type="Pfam" id="PF12770">
    <property type="entry name" value="CHAT"/>
    <property type="match status" value="1"/>
</dbReference>
<dbReference type="SUPFAM" id="SSF81901">
    <property type="entry name" value="HCP-like"/>
    <property type="match status" value="1"/>
</dbReference>
<evidence type="ECO:0000313" key="5">
    <source>
        <dbReference type="EMBL" id="EGO24391.1"/>
    </source>
</evidence>
<evidence type="ECO:0000256" key="2">
    <source>
        <dbReference type="ARBA" id="ARBA00022803"/>
    </source>
</evidence>
<dbReference type="SMART" id="SM00028">
    <property type="entry name" value="TPR"/>
    <property type="match status" value="6"/>
</dbReference>
<evidence type="ECO:0000256" key="1">
    <source>
        <dbReference type="ARBA" id="ARBA00022737"/>
    </source>
</evidence>
<dbReference type="GO" id="GO:0016020">
    <property type="term" value="C:membrane"/>
    <property type="evidence" value="ECO:0007669"/>
    <property type="project" value="TreeGrafter"/>
</dbReference>
<dbReference type="GO" id="GO:0072380">
    <property type="term" value="C:TRC complex"/>
    <property type="evidence" value="ECO:0007669"/>
    <property type="project" value="TreeGrafter"/>
</dbReference>
<dbReference type="InterPro" id="IPR024983">
    <property type="entry name" value="CHAT_dom"/>
</dbReference>
<keyword evidence="3" id="KW-0812">Transmembrane</keyword>
<keyword evidence="3" id="KW-0472">Membrane</keyword>
<name>F8NWN8_SERL9</name>
<dbReference type="PANTHER" id="PTHR45831:SF5">
    <property type="entry name" value="STI1 DOMAIN-CONTAINING PROTEIN"/>
    <property type="match status" value="1"/>
</dbReference>
<dbReference type="SUPFAM" id="SSF48452">
    <property type="entry name" value="TPR-like"/>
    <property type="match status" value="2"/>
</dbReference>
<feature type="domain" description="CHAT" evidence="4">
    <location>
        <begin position="1103"/>
        <end position="1260"/>
    </location>
</feature>
<dbReference type="KEGG" id="sla:SERLADRAFT_415506"/>
<dbReference type="OrthoDB" id="9991317at2759"/>